<keyword evidence="7" id="KW-0812">Transmembrane</keyword>
<keyword evidence="9" id="KW-1185">Reference proteome</keyword>
<comment type="caution">
    <text evidence="8">The sequence shown here is derived from an EMBL/GenBank/DDBJ whole genome shotgun (WGS) entry which is preliminary data.</text>
</comment>
<feature type="transmembrane region" description="Helical" evidence="7">
    <location>
        <begin position="223"/>
        <end position="244"/>
    </location>
</feature>
<keyword evidence="7" id="KW-1133">Transmembrane helix</keyword>
<keyword evidence="5" id="KW-0902">Two-component regulatory system</keyword>
<evidence type="ECO:0000256" key="2">
    <source>
        <dbReference type="ARBA" id="ARBA00012438"/>
    </source>
</evidence>
<feature type="compositionally biased region" description="Low complexity" evidence="6">
    <location>
        <begin position="13"/>
        <end position="24"/>
    </location>
</feature>
<evidence type="ECO:0000256" key="7">
    <source>
        <dbReference type="SAM" id="Phobius"/>
    </source>
</evidence>
<dbReference type="Proteomes" id="UP000199468">
    <property type="component" value="Unassembled WGS sequence"/>
</dbReference>
<dbReference type="EC" id="2.7.13.3" evidence="2"/>
<dbReference type="SUPFAM" id="SSF55874">
    <property type="entry name" value="ATPase domain of HSP90 chaperone/DNA topoisomerase II/histidine kinase"/>
    <property type="match status" value="1"/>
</dbReference>
<keyword evidence="4" id="KW-0418">Kinase</keyword>
<dbReference type="PANTHER" id="PTHR24421:SF10">
    <property type="entry name" value="NITRATE_NITRITE SENSOR PROTEIN NARQ"/>
    <property type="match status" value="1"/>
</dbReference>
<organism evidence="8 9">
    <name type="scientific">Bosea robiniae</name>
    <dbReference type="NCBI Taxonomy" id="1036780"/>
    <lineage>
        <taxon>Bacteria</taxon>
        <taxon>Pseudomonadati</taxon>
        <taxon>Pseudomonadota</taxon>
        <taxon>Alphaproteobacteria</taxon>
        <taxon>Hyphomicrobiales</taxon>
        <taxon>Boseaceae</taxon>
        <taxon>Bosea</taxon>
    </lineage>
</organism>
<evidence type="ECO:0000256" key="3">
    <source>
        <dbReference type="ARBA" id="ARBA00022679"/>
    </source>
</evidence>
<name>A0ABY0P896_9HYPH</name>
<evidence type="ECO:0000313" key="9">
    <source>
        <dbReference type="Proteomes" id="UP000199468"/>
    </source>
</evidence>
<evidence type="ECO:0000256" key="1">
    <source>
        <dbReference type="ARBA" id="ARBA00000085"/>
    </source>
</evidence>
<dbReference type="CDD" id="cd16917">
    <property type="entry name" value="HATPase_UhpB-NarQ-NarX-like"/>
    <property type="match status" value="1"/>
</dbReference>
<keyword evidence="7" id="KW-0472">Membrane</keyword>
<dbReference type="PANTHER" id="PTHR24421">
    <property type="entry name" value="NITRATE/NITRITE SENSOR PROTEIN NARX-RELATED"/>
    <property type="match status" value="1"/>
</dbReference>
<protein>
    <recommendedName>
        <fullName evidence="2">histidine kinase</fullName>
        <ecNumber evidence="2">2.7.13.3</ecNumber>
    </recommendedName>
</protein>
<feature type="transmembrane region" description="Helical" evidence="7">
    <location>
        <begin position="53"/>
        <end position="72"/>
    </location>
</feature>
<evidence type="ECO:0000256" key="4">
    <source>
        <dbReference type="ARBA" id="ARBA00022777"/>
    </source>
</evidence>
<comment type="catalytic activity">
    <reaction evidence="1">
        <text>ATP + protein L-histidine = ADP + protein N-phospho-L-histidine.</text>
        <dbReference type="EC" id="2.7.13.3"/>
    </reaction>
</comment>
<feature type="region of interest" description="Disordered" evidence="6">
    <location>
        <begin position="430"/>
        <end position="449"/>
    </location>
</feature>
<proteinExistence type="predicted"/>
<sequence>MLNLEAGKPAQVSETESPAAEAAPGRSGYRESFLRRIEALQQRWAGQSLERRFTIAASLVVGLSMATLGYWVERRIRSGWEKGMAEIGAHYLESFLAPHVLDLEHTDTLSEDSKRQIKALLTGTRLGRRVTMIKIWDRNGKLVYSTGEAQKGAQIQPARLSRLVRGHVVVLSQNDSHGDGPPSQHLLETYAPIYKPGTDTVLAIGEFYEVSQSLDREIQQLRYATWFLIVNVAIIIGFLLYLTIRRASRIISSQQSQLEVNLTRASALAKHNNMLRRAADRSRLDAAASNEVYLARIGADLHDGPIQMLSLLMLRLPDEPPELRTQLERLIQQTLAELRNLSAGLVLPEIRDFSPADTIEAAIKRHEQQTGTNVARDLADLPEQMPEAIRFCAFRIVQEALMNAYKHAQGRGQHVATQFNAETLEINVADDGPSDEVAPADQSQQRPPLGLRGLETRVKALRGSLNVTPRPQGGLLLRALLPVRQRSLTTKVE</sequence>
<dbReference type="InterPro" id="IPR036890">
    <property type="entry name" value="HATPase_C_sf"/>
</dbReference>
<reference evidence="8 9" key="1">
    <citation type="submission" date="2016-10" db="EMBL/GenBank/DDBJ databases">
        <authorList>
            <person name="Varghese N."/>
            <person name="Submissions S."/>
        </authorList>
    </citation>
    <scope>NUCLEOTIDE SEQUENCE [LARGE SCALE GENOMIC DNA]</scope>
    <source>
        <strain evidence="8 9">DSM 26672</strain>
    </source>
</reference>
<dbReference type="InterPro" id="IPR050482">
    <property type="entry name" value="Sensor_HK_TwoCompSys"/>
</dbReference>
<dbReference type="EMBL" id="FNBZ01000011">
    <property type="protein sequence ID" value="SDH66597.1"/>
    <property type="molecule type" value="Genomic_DNA"/>
</dbReference>
<dbReference type="Gene3D" id="3.30.565.10">
    <property type="entry name" value="Histidine kinase-like ATPase, C-terminal domain"/>
    <property type="match status" value="1"/>
</dbReference>
<evidence type="ECO:0000256" key="5">
    <source>
        <dbReference type="ARBA" id="ARBA00023012"/>
    </source>
</evidence>
<evidence type="ECO:0000313" key="8">
    <source>
        <dbReference type="EMBL" id="SDH66597.1"/>
    </source>
</evidence>
<accession>A0ABY0P896</accession>
<keyword evidence="3" id="KW-0808">Transferase</keyword>
<gene>
    <name evidence="8" type="ORF">SAMN05421844_11119</name>
</gene>
<feature type="region of interest" description="Disordered" evidence="6">
    <location>
        <begin position="1"/>
        <end position="26"/>
    </location>
</feature>
<evidence type="ECO:0000256" key="6">
    <source>
        <dbReference type="SAM" id="MobiDB-lite"/>
    </source>
</evidence>